<protein>
    <recommendedName>
        <fullName evidence="4">Methanethiol oxidase</fullName>
    </recommendedName>
</protein>
<feature type="chain" id="PRO_5040439148" description="Methanethiol oxidase" evidence="1">
    <location>
        <begin position="20"/>
        <end position="431"/>
    </location>
</feature>
<proteinExistence type="predicted"/>
<dbReference type="InterPro" id="IPR015943">
    <property type="entry name" value="WD40/YVTN_repeat-like_dom_sf"/>
</dbReference>
<feature type="signal peptide" evidence="1">
    <location>
        <begin position="1"/>
        <end position="19"/>
    </location>
</feature>
<keyword evidence="1" id="KW-0732">Signal</keyword>
<sequence>MAILAGLWAAITAASSVVALSRLVPPFPTAVCSTIAPPQSVLNVTTASTSVDHHPFGIKYLTNDIAFAVIGRTIGVLDTSQFKPVLKYQIHLTHAIAARLGFDEDDPDTEAYIFHGLAITNDGRNLYAAGGYGAIVIDTQRAVAGRNDSIVGVLANDGRAGNYSAMVSITPDDQYVFFTQEFGSPFTFKHGSLEVWNVFRAEDGAVTGVYKGFIILGFYTVDLAFSHDYSKLYVTNEIGGLPASSNDTVGSVAVLDVAKLKQSPASSLLWAVDAGCHPVRVKLSPDGKNLWVNAREGNELLVFDTEMLNSNDTLDRALVTTIQTGTSPVAVAVVGNYVFTADSNRFGYSNTTSGLTVVNTQEALQEDEPVRFPQIPMGSFPREFGVSPDGKTLLVSEYDGYEIRAVDIGSLKGRTDGGRRRFRVQRFGSDQ</sequence>
<evidence type="ECO:0008006" key="4">
    <source>
        <dbReference type="Google" id="ProtNLM"/>
    </source>
</evidence>
<evidence type="ECO:0000313" key="3">
    <source>
        <dbReference type="Proteomes" id="UP000829685"/>
    </source>
</evidence>
<reference evidence="2" key="1">
    <citation type="submission" date="2021-03" db="EMBL/GenBank/DDBJ databases">
        <title>Revisited historic fungal species revealed as producer of novel bioactive compounds through whole genome sequencing and comparative genomics.</title>
        <authorList>
            <person name="Vignolle G.A."/>
            <person name="Hochenegger N."/>
            <person name="Mach R.L."/>
            <person name="Mach-Aigner A.R."/>
            <person name="Javad Rahimi M."/>
            <person name="Salim K.A."/>
            <person name="Chan C.M."/>
            <person name="Lim L.B.L."/>
            <person name="Cai F."/>
            <person name="Druzhinina I.S."/>
            <person name="U'Ren J.M."/>
            <person name="Derntl C."/>
        </authorList>
    </citation>
    <scope>NUCLEOTIDE SEQUENCE</scope>
    <source>
        <strain evidence="2">TUCIM 5799</strain>
    </source>
</reference>
<evidence type="ECO:0000256" key="1">
    <source>
        <dbReference type="SAM" id="SignalP"/>
    </source>
</evidence>
<dbReference type="Gene3D" id="2.130.10.10">
    <property type="entry name" value="YVTN repeat-like/Quinoprotein amine dehydrogenase"/>
    <property type="match status" value="2"/>
</dbReference>
<dbReference type="PANTHER" id="PTHR47197">
    <property type="entry name" value="PROTEIN NIRF"/>
    <property type="match status" value="1"/>
</dbReference>
<dbReference type="InterPro" id="IPR051200">
    <property type="entry name" value="Host-pathogen_enzymatic-act"/>
</dbReference>
<evidence type="ECO:0000313" key="2">
    <source>
        <dbReference type="EMBL" id="KAI1851793.1"/>
    </source>
</evidence>
<gene>
    <name evidence="2" type="ORF">JX265_013150</name>
</gene>
<dbReference type="EMBL" id="JAFIMR010000064">
    <property type="protein sequence ID" value="KAI1851793.1"/>
    <property type="molecule type" value="Genomic_DNA"/>
</dbReference>
<dbReference type="PANTHER" id="PTHR47197:SF3">
    <property type="entry name" value="DIHYDRO-HEME D1 DEHYDROGENASE"/>
    <property type="match status" value="1"/>
</dbReference>
<name>A0A9P9W916_9PEZI</name>
<accession>A0A9P9W916</accession>
<organism evidence="2 3">
    <name type="scientific">Neoarthrinium moseri</name>
    <dbReference type="NCBI Taxonomy" id="1658444"/>
    <lineage>
        <taxon>Eukaryota</taxon>
        <taxon>Fungi</taxon>
        <taxon>Dikarya</taxon>
        <taxon>Ascomycota</taxon>
        <taxon>Pezizomycotina</taxon>
        <taxon>Sordariomycetes</taxon>
        <taxon>Xylariomycetidae</taxon>
        <taxon>Amphisphaeriales</taxon>
        <taxon>Apiosporaceae</taxon>
        <taxon>Neoarthrinium</taxon>
    </lineage>
</organism>
<dbReference type="AlphaFoldDB" id="A0A9P9W916"/>
<comment type="caution">
    <text evidence="2">The sequence shown here is derived from an EMBL/GenBank/DDBJ whole genome shotgun (WGS) entry which is preliminary data.</text>
</comment>
<keyword evidence="3" id="KW-1185">Reference proteome</keyword>
<dbReference type="Proteomes" id="UP000829685">
    <property type="component" value="Unassembled WGS sequence"/>
</dbReference>
<dbReference type="InterPro" id="IPR011044">
    <property type="entry name" value="Quino_amine_DH_bsu"/>
</dbReference>
<dbReference type="SUPFAM" id="SSF50969">
    <property type="entry name" value="YVTN repeat-like/Quinoprotein amine dehydrogenase"/>
    <property type="match status" value="1"/>
</dbReference>